<evidence type="ECO:0000313" key="2">
    <source>
        <dbReference type="EMBL" id="ACK53129.1"/>
    </source>
</evidence>
<name>C4ZMT5_THASP</name>
<organism evidence="2 3">
    <name type="scientific">Thauera aminoaromatica</name>
    <dbReference type="NCBI Taxonomy" id="164330"/>
    <lineage>
        <taxon>Bacteria</taxon>
        <taxon>Pseudomonadati</taxon>
        <taxon>Pseudomonadota</taxon>
        <taxon>Betaproteobacteria</taxon>
        <taxon>Rhodocyclales</taxon>
        <taxon>Zoogloeaceae</taxon>
        <taxon>Thauera</taxon>
    </lineage>
</organism>
<protein>
    <submittedName>
        <fullName evidence="2">Uncharacterized protein</fullName>
    </submittedName>
</protein>
<dbReference type="EMBL" id="CP001281">
    <property type="protein sequence ID" value="ACK53129.1"/>
    <property type="molecule type" value="Genomic_DNA"/>
</dbReference>
<keyword evidence="1" id="KW-0812">Transmembrane</keyword>
<gene>
    <name evidence="2" type="ordered locus">Tmz1t_0343</name>
</gene>
<evidence type="ECO:0000313" key="3">
    <source>
        <dbReference type="Proteomes" id="UP000002186"/>
    </source>
</evidence>
<keyword evidence="3" id="KW-1185">Reference proteome</keyword>
<sequence>MNAVGLDRNSLRAPGQVVGLLTAVAAMLFGLMALAVQSRFAASELVLTASG</sequence>
<feature type="transmembrane region" description="Helical" evidence="1">
    <location>
        <begin position="17"/>
        <end position="36"/>
    </location>
</feature>
<keyword evidence="1" id="KW-0472">Membrane</keyword>
<proteinExistence type="predicted"/>
<dbReference type="STRING" id="85643.Tmz1t_0343"/>
<dbReference type="AlphaFoldDB" id="C4ZMT5"/>
<evidence type="ECO:0000256" key="1">
    <source>
        <dbReference type="SAM" id="Phobius"/>
    </source>
</evidence>
<dbReference type="Proteomes" id="UP000002186">
    <property type="component" value="Chromosome"/>
</dbReference>
<dbReference type="HOGENOM" id="CLU_3104872_0_0_4"/>
<reference evidence="2 3" key="2">
    <citation type="journal article" date="2012" name="Stand. Genomic Sci.">
        <title>Complete genome sequence of Thauera aminoaromatica strain MZ1T.</title>
        <authorList>
            <person name="Jiang K."/>
            <person name="Sanseverino J."/>
            <person name="Chauhan A."/>
            <person name="Lucas S."/>
            <person name="Copeland A."/>
            <person name="Lapidus A."/>
            <person name="Del Rio T.G."/>
            <person name="Dalin E."/>
            <person name="Tice H."/>
            <person name="Bruce D."/>
            <person name="Goodwin L."/>
            <person name="Pitluck S."/>
            <person name="Sims D."/>
            <person name="Brettin T."/>
            <person name="Detter J.C."/>
            <person name="Han C."/>
            <person name="Chang Y.J."/>
            <person name="Larimer F."/>
            <person name="Land M."/>
            <person name="Hauser L."/>
            <person name="Kyrpides N.C."/>
            <person name="Mikhailova N."/>
            <person name="Moser S."/>
            <person name="Jegier P."/>
            <person name="Close D."/>
            <person name="Debruyn J.M."/>
            <person name="Wang Y."/>
            <person name="Layton A.C."/>
            <person name="Allen M.S."/>
            <person name="Sayler G.S."/>
        </authorList>
    </citation>
    <scope>NUCLEOTIDE SEQUENCE [LARGE SCALE GENOMIC DNA]</scope>
    <source>
        <strain evidence="2 3">MZ1T</strain>
    </source>
</reference>
<reference evidence="3" key="1">
    <citation type="submission" date="2009-05" db="EMBL/GenBank/DDBJ databases">
        <title>Complete sequence of chromosome of Thauera sp. MZ1T.</title>
        <authorList>
            <consortium name="US DOE Joint Genome Institute"/>
            <person name="Lucas S."/>
            <person name="Copeland A."/>
            <person name="Lapidus A."/>
            <person name="Glavina del Rio T."/>
            <person name="Dalin E."/>
            <person name="Tice H."/>
            <person name="Bruce D."/>
            <person name="Goodwin L."/>
            <person name="Pitluck S."/>
            <person name="Sims D."/>
            <person name="Brettin T."/>
            <person name="Detter J.C."/>
            <person name="Han C."/>
            <person name="Larimer F."/>
            <person name="Land M."/>
            <person name="Hauser L."/>
            <person name="Kyrpides N."/>
            <person name="Mikhailova N."/>
            <person name="Sayler G.S."/>
        </authorList>
    </citation>
    <scope>NUCLEOTIDE SEQUENCE [LARGE SCALE GENOMIC DNA]</scope>
    <source>
        <strain evidence="3">MZ1T</strain>
    </source>
</reference>
<dbReference type="RefSeq" id="WP_012584391.1">
    <property type="nucleotide sequence ID" value="NC_011662.2"/>
</dbReference>
<keyword evidence="1" id="KW-1133">Transmembrane helix</keyword>
<dbReference type="KEGG" id="tmz:Tmz1t_0343"/>
<accession>C4ZMT5</accession>